<dbReference type="Proteomes" id="UP001319180">
    <property type="component" value="Unassembled WGS sequence"/>
</dbReference>
<comment type="caution">
    <text evidence="5">The sequence shown here is derived from an EMBL/GenBank/DDBJ whole genome shotgun (WGS) entry which is preliminary data.</text>
</comment>
<proteinExistence type="predicted"/>
<dbReference type="SMART" id="SM00342">
    <property type="entry name" value="HTH_ARAC"/>
    <property type="match status" value="1"/>
</dbReference>
<dbReference type="AlphaFoldDB" id="A0AAP2DEE3"/>
<dbReference type="PANTHER" id="PTHR43280">
    <property type="entry name" value="ARAC-FAMILY TRANSCRIPTIONAL REGULATOR"/>
    <property type="match status" value="1"/>
</dbReference>
<feature type="domain" description="HTH araC/xylS-type" evidence="4">
    <location>
        <begin position="181"/>
        <end position="279"/>
    </location>
</feature>
<dbReference type="SUPFAM" id="SSF51215">
    <property type="entry name" value="Regulatory protein AraC"/>
    <property type="match status" value="1"/>
</dbReference>
<keyword evidence="1" id="KW-0805">Transcription regulation</keyword>
<gene>
    <name evidence="5" type="ORF">KK078_26975</name>
</gene>
<reference evidence="5 6" key="1">
    <citation type="submission" date="2021-05" db="EMBL/GenBank/DDBJ databases">
        <title>A Polyphasic approach of four new species of the genus Ohtaekwangia: Ohtaekwangia histidinii sp. nov., Ohtaekwangia cretensis sp. nov., Ohtaekwangia indiensis sp. nov., Ohtaekwangia reichenbachii sp. nov. from diverse environment.</title>
        <authorList>
            <person name="Octaviana S."/>
        </authorList>
    </citation>
    <scope>NUCLEOTIDE SEQUENCE [LARGE SCALE GENOMIC DNA]</scope>
    <source>
        <strain evidence="5 6">PWU37</strain>
    </source>
</reference>
<evidence type="ECO:0000313" key="5">
    <source>
        <dbReference type="EMBL" id="MBT1690238.1"/>
    </source>
</evidence>
<dbReference type="InterPro" id="IPR037923">
    <property type="entry name" value="HTH-like"/>
</dbReference>
<dbReference type="Pfam" id="PF12833">
    <property type="entry name" value="HTH_18"/>
    <property type="match status" value="1"/>
</dbReference>
<dbReference type="GO" id="GO:0003700">
    <property type="term" value="F:DNA-binding transcription factor activity"/>
    <property type="evidence" value="ECO:0007669"/>
    <property type="project" value="InterPro"/>
</dbReference>
<evidence type="ECO:0000256" key="2">
    <source>
        <dbReference type="ARBA" id="ARBA00023125"/>
    </source>
</evidence>
<keyword evidence="3" id="KW-0804">Transcription</keyword>
<dbReference type="SUPFAM" id="SSF46689">
    <property type="entry name" value="Homeodomain-like"/>
    <property type="match status" value="1"/>
</dbReference>
<accession>A0AAP2DEE3</accession>
<evidence type="ECO:0000256" key="1">
    <source>
        <dbReference type="ARBA" id="ARBA00023015"/>
    </source>
</evidence>
<dbReference type="InterPro" id="IPR009057">
    <property type="entry name" value="Homeodomain-like_sf"/>
</dbReference>
<dbReference type="GO" id="GO:0043565">
    <property type="term" value="F:sequence-specific DNA binding"/>
    <property type="evidence" value="ECO:0007669"/>
    <property type="project" value="InterPro"/>
</dbReference>
<dbReference type="PROSITE" id="PS01124">
    <property type="entry name" value="HTH_ARAC_FAMILY_2"/>
    <property type="match status" value="1"/>
</dbReference>
<dbReference type="InterPro" id="IPR020449">
    <property type="entry name" value="Tscrpt_reg_AraC-type_HTH"/>
</dbReference>
<evidence type="ECO:0000256" key="3">
    <source>
        <dbReference type="ARBA" id="ARBA00023163"/>
    </source>
</evidence>
<evidence type="ECO:0000259" key="4">
    <source>
        <dbReference type="PROSITE" id="PS01124"/>
    </source>
</evidence>
<dbReference type="PANTHER" id="PTHR43280:SF32">
    <property type="entry name" value="TRANSCRIPTIONAL REGULATORY PROTEIN"/>
    <property type="match status" value="1"/>
</dbReference>
<keyword evidence="6" id="KW-1185">Reference proteome</keyword>
<dbReference type="RefSeq" id="WP_254093455.1">
    <property type="nucleotide sequence ID" value="NZ_JAHESC010000059.1"/>
</dbReference>
<dbReference type="Gene3D" id="1.10.10.60">
    <property type="entry name" value="Homeodomain-like"/>
    <property type="match status" value="1"/>
</dbReference>
<evidence type="ECO:0000313" key="6">
    <source>
        <dbReference type="Proteomes" id="UP001319180"/>
    </source>
</evidence>
<organism evidence="5 6">
    <name type="scientific">Dawidia soli</name>
    <dbReference type="NCBI Taxonomy" id="2782352"/>
    <lineage>
        <taxon>Bacteria</taxon>
        <taxon>Pseudomonadati</taxon>
        <taxon>Bacteroidota</taxon>
        <taxon>Cytophagia</taxon>
        <taxon>Cytophagales</taxon>
        <taxon>Chryseotaleaceae</taxon>
        <taxon>Dawidia</taxon>
    </lineage>
</organism>
<keyword evidence="2" id="KW-0238">DNA-binding</keyword>
<dbReference type="EMBL" id="JAHESC010000059">
    <property type="protein sequence ID" value="MBT1690238.1"/>
    <property type="molecule type" value="Genomic_DNA"/>
</dbReference>
<dbReference type="InterPro" id="IPR018060">
    <property type="entry name" value="HTH_AraC"/>
</dbReference>
<sequence length="287" mass="33074">MTMSRKKQAITLHENELKSIGISVAPFSSLTENVRDSHRDDHYMFIIQQHGRFVWEFDFQEVVLKDASLSYVIPGQVHRYVSFHRTAGWFVFVAPDLIDSTYREIFDAYLHSGQGVPLKKGDAVFTTTLLLVEMLDREPQLFRERLSRSLVDTLAGMVASRIAEAKDTVAIIGGPKYHTVLRFKKLVKAHCKEKKQVQDYAALLHITPLYLNEVVKDLTGFSASYWIQQEILLEAKRMLRYAVLDIKQIAFDLGYADHAYFSRFFRKHTGVTATDFRASHYLSNHSH</sequence>
<name>A0AAP2DEE3_9BACT</name>
<dbReference type="PRINTS" id="PR00032">
    <property type="entry name" value="HTHARAC"/>
</dbReference>
<protein>
    <submittedName>
        <fullName evidence="5">AraC family transcriptional regulator</fullName>
    </submittedName>
</protein>